<name>A0A075JJ09_9MICO</name>
<dbReference type="GO" id="GO:0045892">
    <property type="term" value="P:negative regulation of DNA-templated transcription"/>
    <property type="evidence" value="ECO:0007669"/>
    <property type="project" value="TreeGrafter"/>
</dbReference>
<evidence type="ECO:0000256" key="1">
    <source>
        <dbReference type="ARBA" id="ARBA00004496"/>
    </source>
</evidence>
<dbReference type="RefSeq" id="WP_038569766.1">
    <property type="nucleotide sequence ID" value="NZ_CAKZHM010000004.1"/>
</dbReference>
<dbReference type="Proteomes" id="UP000027986">
    <property type="component" value="Chromosome"/>
</dbReference>
<dbReference type="GO" id="GO:0008270">
    <property type="term" value="F:zinc ion binding"/>
    <property type="evidence" value="ECO:0007669"/>
    <property type="project" value="TreeGrafter"/>
</dbReference>
<proteinExistence type="inferred from homology"/>
<keyword evidence="3" id="KW-0963">Cytoplasm</keyword>
<evidence type="ECO:0000256" key="11">
    <source>
        <dbReference type="PIRSR" id="PIRSR602481-1"/>
    </source>
</evidence>
<comment type="similarity">
    <text evidence="2">Belongs to the Fur family.</text>
</comment>
<dbReference type="Pfam" id="PF01475">
    <property type="entry name" value="FUR"/>
    <property type="match status" value="1"/>
</dbReference>
<reference evidence="12 13" key="1">
    <citation type="submission" date="2014-07" db="EMBL/GenBank/DDBJ databases">
        <title>Genome Sequencing of Dermacoccus nishinomiyaensis.</title>
        <authorList>
            <person name="Hong K.W."/>
            <person name="Chan K.G."/>
        </authorList>
    </citation>
    <scope>NUCLEOTIDE SEQUENCE [LARGE SCALE GENOMIC DNA]</scope>
    <source>
        <strain evidence="12 13">M25</strain>
    </source>
</reference>
<comment type="subcellular location">
    <subcellularLocation>
        <location evidence="1">Cytoplasm</location>
    </subcellularLocation>
</comment>
<dbReference type="CDD" id="cd07153">
    <property type="entry name" value="Fur_like"/>
    <property type="match status" value="1"/>
</dbReference>
<evidence type="ECO:0000256" key="5">
    <source>
        <dbReference type="ARBA" id="ARBA00022723"/>
    </source>
</evidence>
<feature type="binding site" evidence="11">
    <location>
        <position position="99"/>
    </location>
    <ligand>
        <name>Zn(2+)</name>
        <dbReference type="ChEBI" id="CHEBI:29105"/>
    </ligand>
</feature>
<dbReference type="GO" id="GO:0000976">
    <property type="term" value="F:transcription cis-regulatory region binding"/>
    <property type="evidence" value="ECO:0007669"/>
    <property type="project" value="TreeGrafter"/>
</dbReference>
<dbReference type="EMBL" id="CP008889">
    <property type="protein sequence ID" value="AIF41780.1"/>
    <property type="molecule type" value="Genomic_DNA"/>
</dbReference>
<keyword evidence="5 11" id="KW-0479">Metal-binding</keyword>
<keyword evidence="6 11" id="KW-0862">Zinc</keyword>
<dbReference type="eggNOG" id="COG0735">
    <property type="taxonomic scope" value="Bacteria"/>
</dbReference>
<evidence type="ECO:0000256" key="2">
    <source>
        <dbReference type="ARBA" id="ARBA00007957"/>
    </source>
</evidence>
<gene>
    <name evidence="12" type="ORF">HX89_13610</name>
</gene>
<feature type="binding site" evidence="11">
    <location>
        <position position="143"/>
    </location>
    <ligand>
        <name>Zn(2+)</name>
        <dbReference type="ChEBI" id="CHEBI:29105"/>
    </ligand>
</feature>
<dbReference type="InterPro" id="IPR002481">
    <property type="entry name" value="FUR"/>
</dbReference>
<keyword evidence="7" id="KW-0408">Iron</keyword>
<dbReference type="PANTHER" id="PTHR33202:SF18">
    <property type="entry name" value="TRANSCRIPTIONAL REGULATOR FURA"/>
    <property type="match status" value="1"/>
</dbReference>
<evidence type="ECO:0000256" key="10">
    <source>
        <dbReference type="ARBA" id="ARBA00023163"/>
    </source>
</evidence>
<dbReference type="HOGENOM" id="CLU_096072_4_0_11"/>
<dbReference type="Gene3D" id="1.10.10.10">
    <property type="entry name" value="Winged helix-like DNA-binding domain superfamily/Winged helix DNA-binding domain"/>
    <property type="match status" value="1"/>
</dbReference>
<evidence type="ECO:0000256" key="4">
    <source>
        <dbReference type="ARBA" id="ARBA00022491"/>
    </source>
</evidence>
<dbReference type="OrthoDB" id="5242893at2"/>
<organism evidence="12 13">
    <name type="scientific">Dermacoccus nishinomiyaensis</name>
    <dbReference type="NCBI Taxonomy" id="1274"/>
    <lineage>
        <taxon>Bacteria</taxon>
        <taxon>Bacillati</taxon>
        <taxon>Actinomycetota</taxon>
        <taxon>Actinomycetes</taxon>
        <taxon>Micrococcales</taxon>
        <taxon>Dermacoccaceae</taxon>
        <taxon>Dermacoccus</taxon>
    </lineage>
</organism>
<evidence type="ECO:0000256" key="8">
    <source>
        <dbReference type="ARBA" id="ARBA00023015"/>
    </source>
</evidence>
<evidence type="ECO:0000313" key="12">
    <source>
        <dbReference type="EMBL" id="AIF41780.1"/>
    </source>
</evidence>
<dbReference type="SUPFAM" id="SSF46785">
    <property type="entry name" value="Winged helix' DNA-binding domain"/>
    <property type="match status" value="1"/>
</dbReference>
<comment type="cofactor">
    <cofactor evidence="11">
        <name>Zn(2+)</name>
        <dbReference type="ChEBI" id="CHEBI:29105"/>
    </cofactor>
    <text evidence="11">Binds 1 zinc ion per subunit.</text>
</comment>
<keyword evidence="4" id="KW-0678">Repressor</keyword>
<dbReference type="GO" id="GO:0005737">
    <property type="term" value="C:cytoplasm"/>
    <property type="evidence" value="ECO:0007669"/>
    <property type="project" value="UniProtKB-SubCell"/>
</dbReference>
<dbReference type="InterPro" id="IPR043135">
    <property type="entry name" value="Fur_C"/>
</dbReference>
<keyword evidence="8" id="KW-0805">Transcription regulation</keyword>
<dbReference type="InterPro" id="IPR036390">
    <property type="entry name" value="WH_DNA-bd_sf"/>
</dbReference>
<dbReference type="InterPro" id="IPR036388">
    <property type="entry name" value="WH-like_DNA-bd_sf"/>
</dbReference>
<dbReference type="KEGG" id="dni:HX89_13610"/>
<evidence type="ECO:0000256" key="6">
    <source>
        <dbReference type="ARBA" id="ARBA00022833"/>
    </source>
</evidence>
<evidence type="ECO:0000256" key="3">
    <source>
        <dbReference type="ARBA" id="ARBA00022490"/>
    </source>
</evidence>
<keyword evidence="10" id="KW-0804">Transcription</keyword>
<keyword evidence="9" id="KW-0238">DNA-binding</keyword>
<sequence>MTTTPATDPRTMLRQVNLRITGPRVAILDALETRPHSDAETVIQAVRDSYGKVSTQTVYDALHAMTAHGIIRRIEPAGQSALYERRVGDNHHHLVCRQCATIVDIPCAVGDTPCLTAAHESELSEGFDIDEAEVTYWGVCRACREEAAAASAASPVVG</sequence>
<dbReference type="GO" id="GO:1900376">
    <property type="term" value="P:regulation of secondary metabolite biosynthetic process"/>
    <property type="evidence" value="ECO:0007669"/>
    <property type="project" value="TreeGrafter"/>
</dbReference>
<evidence type="ECO:0000313" key="13">
    <source>
        <dbReference type="Proteomes" id="UP000027986"/>
    </source>
</evidence>
<dbReference type="PANTHER" id="PTHR33202">
    <property type="entry name" value="ZINC UPTAKE REGULATION PROTEIN"/>
    <property type="match status" value="1"/>
</dbReference>
<feature type="binding site" evidence="11">
    <location>
        <position position="96"/>
    </location>
    <ligand>
        <name>Zn(2+)</name>
        <dbReference type="ChEBI" id="CHEBI:29105"/>
    </ligand>
</feature>
<keyword evidence="13" id="KW-1185">Reference proteome</keyword>
<dbReference type="Gene3D" id="3.30.1490.190">
    <property type="match status" value="1"/>
</dbReference>
<protein>
    <submittedName>
        <fullName evidence="12">Fur family transcriptional regulator</fullName>
    </submittedName>
</protein>
<dbReference type="GO" id="GO:0003700">
    <property type="term" value="F:DNA-binding transcription factor activity"/>
    <property type="evidence" value="ECO:0007669"/>
    <property type="project" value="InterPro"/>
</dbReference>
<dbReference type="AlphaFoldDB" id="A0A075JJ09"/>
<dbReference type="GeneID" id="41842070"/>
<accession>A0A075JJ09</accession>
<evidence type="ECO:0000256" key="7">
    <source>
        <dbReference type="ARBA" id="ARBA00023004"/>
    </source>
</evidence>
<feature type="binding site" evidence="11">
    <location>
        <position position="140"/>
    </location>
    <ligand>
        <name>Zn(2+)</name>
        <dbReference type="ChEBI" id="CHEBI:29105"/>
    </ligand>
</feature>
<evidence type="ECO:0000256" key="9">
    <source>
        <dbReference type="ARBA" id="ARBA00023125"/>
    </source>
</evidence>